<proteinExistence type="predicted"/>
<accession>A0ABD4XBM1</accession>
<gene>
    <name evidence="2" type="ORF">PXK24_14230</name>
</gene>
<dbReference type="AlphaFoldDB" id="A0ABD4XBM1"/>
<dbReference type="RefSeq" id="WP_274839848.1">
    <property type="nucleotide sequence ID" value="NZ_JARCJF010000007.1"/>
</dbReference>
<evidence type="ECO:0000313" key="3">
    <source>
        <dbReference type="Proteomes" id="UP001218364"/>
    </source>
</evidence>
<evidence type="ECO:0000256" key="1">
    <source>
        <dbReference type="SAM" id="MobiDB-lite"/>
    </source>
</evidence>
<feature type="region of interest" description="Disordered" evidence="1">
    <location>
        <begin position="129"/>
        <end position="150"/>
    </location>
</feature>
<comment type="caution">
    <text evidence="2">The sequence shown here is derived from an EMBL/GenBank/DDBJ whole genome shotgun (WGS) entry which is preliminary data.</text>
</comment>
<organism evidence="2 3">
    <name type="scientific">Phaeobacter gallaeciensis</name>
    <dbReference type="NCBI Taxonomy" id="60890"/>
    <lineage>
        <taxon>Bacteria</taxon>
        <taxon>Pseudomonadati</taxon>
        <taxon>Pseudomonadota</taxon>
        <taxon>Alphaproteobacteria</taxon>
        <taxon>Rhodobacterales</taxon>
        <taxon>Roseobacteraceae</taxon>
        <taxon>Phaeobacter</taxon>
    </lineage>
</organism>
<name>A0ABD4XBM1_9RHOB</name>
<dbReference type="EMBL" id="JARCJK010000007">
    <property type="protein sequence ID" value="MDE4166853.1"/>
    <property type="molecule type" value="Genomic_DNA"/>
</dbReference>
<evidence type="ECO:0008006" key="4">
    <source>
        <dbReference type="Google" id="ProtNLM"/>
    </source>
</evidence>
<reference evidence="2 3" key="1">
    <citation type="submission" date="2023-02" db="EMBL/GenBank/DDBJ databases">
        <title>Population genomics of bacteria associated with diatom.</title>
        <authorList>
            <person name="Xie J."/>
            <person name="Wang H."/>
        </authorList>
    </citation>
    <scope>NUCLEOTIDE SEQUENCE [LARGE SCALE GENOMIC DNA]</scope>
    <source>
        <strain evidence="2 3">PT47_8</strain>
    </source>
</reference>
<sequence length="163" mass="18202">MSRKPYKRHKRGAGRHVQLHEWLQASPAWGSLKPGPRALYIELKRRFNGSNNGAIILSYRDAAKALSAHRNTVGGWFDALEERGFIHATRGHCLGPSGIGEAAHWALDELPTQDGKPARKAFMRWHETQTPRTKTVHRRHSKADGEDETSLPAMSPVLKIVSG</sequence>
<evidence type="ECO:0000313" key="2">
    <source>
        <dbReference type="EMBL" id="MDE4166853.1"/>
    </source>
</evidence>
<protein>
    <recommendedName>
        <fullName evidence="4">Helix-turn-helix domain-containing protein</fullName>
    </recommendedName>
</protein>
<dbReference type="Proteomes" id="UP001218364">
    <property type="component" value="Unassembled WGS sequence"/>
</dbReference>